<dbReference type="InterPro" id="IPR031974">
    <property type="entry name" value="PDCD7"/>
</dbReference>
<dbReference type="OrthoDB" id="2289628at2759"/>
<gene>
    <name evidence="1" type="ORF">INT47_003305</name>
</gene>
<dbReference type="Pfam" id="PF16021">
    <property type="entry name" value="PDCD7"/>
    <property type="match status" value="1"/>
</dbReference>
<dbReference type="Proteomes" id="UP000603453">
    <property type="component" value="Unassembled WGS sequence"/>
</dbReference>
<dbReference type="GO" id="GO:0005689">
    <property type="term" value="C:U12-type spliceosomal complex"/>
    <property type="evidence" value="ECO:0007669"/>
    <property type="project" value="TreeGrafter"/>
</dbReference>
<dbReference type="PANTHER" id="PTHR48190:SF2">
    <property type="entry name" value="PROGRAMMED CELL DEATH PROTEIN 7"/>
    <property type="match status" value="1"/>
</dbReference>
<name>A0A8H7V7Q3_9FUNG</name>
<sequence>MSITQTKTQLAEAIGLYEHLKLELNQTQNLDSYTEEEWQARLRNLGLETATLMHTGRILDDPQLIRVLKSKQKKLHRHSLWKKRHRKRVSLFQKQLAKRNEKWIKQTEWQVTMAPTSKPAITVAKKDKLKSKIKEYSRILSKLTLLRSLRRRKLETKGHFFADDGNQFFNKVKAWHEANAVKEEYETVERKPIKKLHVDKADTWNRMRIDKPAYAYWCASDQSLDALLSNRRLWDQYIRDVDDHVDHKVPPTFVTPTPPANGIWASYLLPFKE</sequence>
<organism evidence="1 2">
    <name type="scientific">Mucor saturninus</name>
    <dbReference type="NCBI Taxonomy" id="64648"/>
    <lineage>
        <taxon>Eukaryota</taxon>
        <taxon>Fungi</taxon>
        <taxon>Fungi incertae sedis</taxon>
        <taxon>Mucoromycota</taxon>
        <taxon>Mucoromycotina</taxon>
        <taxon>Mucoromycetes</taxon>
        <taxon>Mucorales</taxon>
        <taxon>Mucorineae</taxon>
        <taxon>Mucoraceae</taxon>
        <taxon>Mucor</taxon>
    </lineage>
</organism>
<dbReference type="InterPro" id="IPR052831">
    <property type="entry name" value="Apoptosis_promoter"/>
</dbReference>
<proteinExistence type="predicted"/>
<dbReference type="PANTHER" id="PTHR48190">
    <property type="entry name" value="PROGRAMMED CELL DEATH PROTEIN 7"/>
    <property type="match status" value="1"/>
</dbReference>
<keyword evidence="2" id="KW-1185">Reference proteome</keyword>
<dbReference type="EMBL" id="JAEPRD010000012">
    <property type="protein sequence ID" value="KAG2210320.1"/>
    <property type="molecule type" value="Genomic_DNA"/>
</dbReference>
<accession>A0A8H7V7Q3</accession>
<comment type="caution">
    <text evidence="1">The sequence shown here is derived from an EMBL/GenBank/DDBJ whole genome shotgun (WGS) entry which is preliminary data.</text>
</comment>
<evidence type="ECO:0000313" key="2">
    <source>
        <dbReference type="Proteomes" id="UP000603453"/>
    </source>
</evidence>
<protein>
    <submittedName>
        <fullName evidence="1">Uncharacterized protein</fullName>
    </submittedName>
</protein>
<evidence type="ECO:0000313" key="1">
    <source>
        <dbReference type="EMBL" id="KAG2210320.1"/>
    </source>
</evidence>
<dbReference type="AlphaFoldDB" id="A0A8H7V7Q3"/>
<reference evidence="1" key="1">
    <citation type="submission" date="2020-12" db="EMBL/GenBank/DDBJ databases">
        <title>Metabolic potential, ecology and presence of endohyphal bacteria is reflected in genomic diversity of Mucoromycotina.</title>
        <authorList>
            <person name="Muszewska A."/>
            <person name="Okrasinska A."/>
            <person name="Steczkiewicz K."/>
            <person name="Drgas O."/>
            <person name="Orlowska M."/>
            <person name="Perlinska-Lenart U."/>
            <person name="Aleksandrzak-Piekarczyk T."/>
            <person name="Szatraj K."/>
            <person name="Zielenkiewicz U."/>
            <person name="Pilsyk S."/>
            <person name="Malc E."/>
            <person name="Mieczkowski P."/>
            <person name="Kruszewska J.S."/>
            <person name="Biernat P."/>
            <person name="Pawlowska J."/>
        </authorList>
    </citation>
    <scope>NUCLEOTIDE SEQUENCE</scope>
    <source>
        <strain evidence="1">WA0000017839</strain>
    </source>
</reference>